<accession>A0ABS8TL86</accession>
<protein>
    <submittedName>
        <fullName evidence="1">Uncharacterized protein</fullName>
    </submittedName>
</protein>
<reference evidence="1 2" key="1">
    <citation type="journal article" date="2021" name="BMC Genomics">
        <title>Datura genome reveals duplications of psychoactive alkaloid biosynthetic genes and high mutation rate following tissue culture.</title>
        <authorList>
            <person name="Rajewski A."/>
            <person name="Carter-House D."/>
            <person name="Stajich J."/>
            <person name="Litt A."/>
        </authorList>
    </citation>
    <scope>NUCLEOTIDE SEQUENCE [LARGE SCALE GENOMIC DNA]</scope>
    <source>
        <strain evidence="1">AR-01</strain>
    </source>
</reference>
<evidence type="ECO:0000313" key="1">
    <source>
        <dbReference type="EMBL" id="MCD7472304.1"/>
    </source>
</evidence>
<dbReference type="Proteomes" id="UP000823775">
    <property type="component" value="Unassembled WGS sequence"/>
</dbReference>
<sequence>AMRTTTIGYSSLRSVEMSVRAKLASGHCLDSVLHRRFVDRDRWLADESPVKSSMNLCSANHRRFTSILQITSCSSPKFHR</sequence>
<feature type="non-terminal residue" evidence="1">
    <location>
        <position position="80"/>
    </location>
</feature>
<name>A0ABS8TL86_DATST</name>
<comment type="caution">
    <text evidence="1">The sequence shown here is derived from an EMBL/GenBank/DDBJ whole genome shotgun (WGS) entry which is preliminary data.</text>
</comment>
<keyword evidence="2" id="KW-1185">Reference proteome</keyword>
<organism evidence="1 2">
    <name type="scientific">Datura stramonium</name>
    <name type="common">Jimsonweed</name>
    <name type="synonym">Common thornapple</name>
    <dbReference type="NCBI Taxonomy" id="4076"/>
    <lineage>
        <taxon>Eukaryota</taxon>
        <taxon>Viridiplantae</taxon>
        <taxon>Streptophyta</taxon>
        <taxon>Embryophyta</taxon>
        <taxon>Tracheophyta</taxon>
        <taxon>Spermatophyta</taxon>
        <taxon>Magnoliopsida</taxon>
        <taxon>eudicotyledons</taxon>
        <taxon>Gunneridae</taxon>
        <taxon>Pentapetalae</taxon>
        <taxon>asterids</taxon>
        <taxon>lamiids</taxon>
        <taxon>Solanales</taxon>
        <taxon>Solanaceae</taxon>
        <taxon>Solanoideae</taxon>
        <taxon>Datureae</taxon>
        <taxon>Datura</taxon>
    </lineage>
</organism>
<feature type="non-terminal residue" evidence="1">
    <location>
        <position position="1"/>
    </location>
</feature>
<proteinExistence type="predicted"/>
<gene>
    <name evidence="1" type="ORF">HAX54_013371</name>
</gene>
<dbReference type="EMBL" id="JACEIK010001805">
    <property type="protein sequence ID" value="MCD7472304.1"/>
    <property type="molecule type" value="Genomic_DNA"/>
</dbReference>
<evidence type="ECO:0000313" key="2">
    <source>
        <dbReference type="Proteomes" id="UP000823775"/>
    </source>
</evidence>